<gene>
    <name evidence="1" type="ORF">MA16_Dca004538</name>
</gene>
<dbReference type="AlphaFoldDB" id="A0A2I0W7Q6"/>
<organism evidence="1 2">
    <name type="scientific">Dendrobium catenatum</name>
    <dbReference type="NCBI Taxonomy" id="906689"/>
    <lineage>
        <taxon>Eukaryota</taxon>
        <taxon>Viridiplantae</taxon>
        <taxon>Streptophyta</taxon>
        <taxon>Embryophyta</taxon>
        <taxon>Tracheophyta</taxon>
        <taxon>Spermatophyta</taxon>
        <taxon>Magnoliopsida</taxon>
        <taxon>Liliopsida</taxon>
        <taxon>Asparagales</taxon>
        <taxon>Orchidaceae</taxon>
        <taxon>Epidendroideae</taxon>
        <taxon>Malaxideae</taxon>
        <taxon>Dendrobiinae</taxon>
        <taxon>Dendrobium</taxon>
    </lineage>
</organism>
<sequence>MAGVDRRCSPPSNPSSLLISTLKPMLGSPLVIRDHPLVEILNGSRKKEFCSGKGKGLMVEKIDDQEKGRKELLH</sequence>
<evidence type="ECO:0000313" key="2">
    <source>
        <dbReference type="Proteomes" id="UP000233837"/>
    </source>
</evidence>
<protein>
    <submittedName>
        <fullName evidence="1">Uncharacterized protein</fullName>
    </submittedName>
</protein>
<accession>A0A2I0W7Q6</accession>
<evidence type="ECO:0000313" key="1">
    <source>
        <dbReference type="EMBL" id="PKU71696.1"/>
    </source>
</evidence>
<reference evidence="1 2" key="1">
    <citation type="journal article" date="2016" name="Sci. Rep.">
        <title>The Dendrobium catenatum Lindl. genome sequence provides insights into polysaccharide synthase, floral development and adaptive evolution.</title>
        <authorList>
            <person name="Zhang G.Q."/>
            <person name="Xu Q."/>
            <person name="Bian C."/>
            <person name="Tsai W.C."/>
            <person name="Yeh C.M."/>
            <person name="Liu K.W."/>
            <person name="Yoshida K."/>
            <person name="Zhang L.S."/>
            <person name="Chang S.B."/>
            <person name="Chen F."/>
            <person name="Shi Y."/>
            <person name="Su Y.Y."/>
            <person name="Zhang Y.Q."/>
            <person name="Chen L.J."/>
            <person name="Yin Y."/>
            <person name="Lin M."/>
            <person name="Huang H."/>
            <person name="Deng H."/>
            <person name="Wang Z.W."/>
            <person name="Zhu S.L."/>
            <person name="Zhao X."/>
            <person name="Deng C."/>
            <person name="Niu S.C."/>
            <person name="Huang J."/>
            <person name="Wang M."/>
            <person name="Liu G.H."/>
            <person name="Yang H.J."/>
            <person name="Xiao X.J."/>
            <person name="Hsiao Y.Y."/>
            <person name="Wu W.L."/>
            <person name="Chen Y.Y."/>
            <person name="Mitsuda N."/>
            <person name="Ohme-Takagi M."/>
            <person name="Luo Y.B."/>
            <person name="Van de Peer Y."/>
            <person name="Liu Z.J."/>
        </authorList>
    </citation>
    <scope>NUCLEOTIDE SEQUENCE [LARGE SCALE GENOMIC DNA]</scope>
    <source>
        <tissue evidence="1">The whole plant</tissue>
    </source>
</reference>
<dbReference type="Proteomes" id="UP000233837">
    <property type="component" value="Unassembled WGS sequence"/>
</dbReference>
<dbReference type="EMBL" id="KZ502877">
    <property type="protein sequence ID" value="PKU71696.1"/>
    <property type="molecule type" value="Genomic_DNA"/>
</dbReference>
<name>A0A2I0W7Q6_9ASPA</name>
<reference evidence="1 2" key="2">
    <citation type="journal article" date="2017" name="Nature">
        <title>The Apostasia genome and the evolution of orchids.</title>
        <authorList>
            <person name="Zhang G.Q."/>
            <person name="Liu K.W."/>
            <person name="Li Z."/>
            <person name="Lohaus R."/>
            <person name="Hsiao Y.Y."/>
            <person name="Niu S.C."/>
            <person name="Wang J.Y."/>
            <person name="Lin Y.C."/>
            <person name="Xu Q."/>
            <person name="Chen L.J."/>
            <person name="Yoshida K."/>
            <person name="Fujiwara S."/>
            <person name="Wang Z.W."/>
            <person name="Zhang Y.Q."/>
            <person name="Mitsuda N."/>
            <person name="Wang M."/>
            <person name="Liu G.H."/>
            <person name="Pecoraro L."/>
            <person name="Huang H.X."/>
            <person name="Xiao X.J."/>
            <person name="Lin M."/>
            <person name="Wu X.Y."/>
            <person name="Wu W.L."/>
            <person name="Chen Y.Y."/>
            <person name="Chang S.B."/>
            <person name="Sakamoto S."/>
            <person name="Ohme-Takagi M."/>
            <person name="Yagi M."/>
            <person name="Zeng S.J."/>
            <person name="Shen C.Y."/>
            <person name="Yeh C.M."/>
            <person name="Luo Y.B."/>
            <person name="Tsai W.C."/>
            <person name="Van de Peer Y."/>
            <person name="Liu Z.J."/>
        </authorList>
    </citation>
    <scope>NUCLEOTIDE SEQUENCE [LARGE SCALE GENOMIC DNA]</scope>
    <source>
        <tissue evidence="1">The whole plant</tissue>
    </source>
</reference>
<proteinExistence type="predicted"/>
<keyword evidence="2" id="KW-1185">Reference proteome</keyword>